<dbReference type="AlphaFoldDB" id="A0AAW1T732"/>
<dbReference type="EMBL" id="JALJOV010000328">
    <property type="protein sequence ID" value="KAK9864654.1"/>
    <property type="molecule type" value="Genomic_DNA"/>
</dbReference>
<dbReference type="CDD" id="cd00673">
    <property type="entry name" value="AlaRS_core"/>
    <property type="match status" value="1"/>
</dbReference>
<dbReference type="GO" id="GO:0006419">
    <property type="term" value="P:alanyl-tRNA aminoacylation"/>
    <property type="evidence" value="ECO:0007669"/>
    <property type="project" value="InterPro"/>
</dbReference>
<dbReference type="Pfam" id="PF07973">
    <property type="entry name" value="tRNA_SAD"/>
    <property type="match status" value="1"/>
</dbReference>
<keyword evidence="10" id="KW-0694">RNA-binding</keyword>
<evidence type="ECO:0000256" key="11">
    <source>
        <dbReference type="ARBA" id="ARBA00022917"/>
    </source>
</evidence>
<sequence length="906" mass="99348">MVAANSSKAVSAAAKLVDALGRPKLWANGSSACQIQLTAVFGRVDLACVPFVQGLTEKTPVFAEFNSSGQVPFLGCPDNSHLSGWRDIALYLAQQARSNPTGIPFFDDDGAVAGALAVPYLQGSISQSSLPGEYLTNVFSTPAAVQVYGERLLPGQQDSTLFRRLTQETWTGERVRAAFLDFFQTKQHELVPSSTVVPRDDPTLLFANAGMNQFKTIFLGTVSPDSFLSKLSSATDTQKCIRAGGKHNDLDDVGKDVYHHTFFEMLGNWSFGDYFKEGAITMAWECLTKVFGLAPDRIYATYFGGDERLQLGPDEEARQIWLRVLPPERVLPFGSKDNFWEMGDQGPCGPCTEIHYDRIGGRDAASMVNMDDPNVLEIWNLVFIQYNREPAGNLKPLPSRHVDTGLGFERLTSVLQNKMSNYATDIFEPIFKAIQTISGARIYTDKVGSDDADGVDMAYRVVADHIRTLSFAIADGAQPGNEGRNYVLRRILRRAVRYGKEVLGAPEGFLANLVDVVVTKMGPTFPELVAARNTIHSSISLEEKNFGRTLNKGIARFQKLAEAAHEQKSGCIDGASAFQLWDVYGFPPDLTQLMAEEPKYKLQVDMEGFNRHMEQQRSRSRAAAQGSGTAGLKFEAAATSHLQKSGVSRTNDKPKFKREDVETELLAIYTADGFVEEAGEAQASSTMGLILRDTSFYAEMGGQVGDCGSIRNDDATGSFTVSDTKAAAGYVLHIGNLEGTLRVGEKVHAAIDHERRDKIMANHTSTHVLNHALRELLGEHINQSGSAVDEDRLRFDFTHPKKLEPQEVGSIESACQKGLKAQLPVFSEEVSQAEARKINGIRWLQDEKYPDPVRVVSIGVPVQQLLSDPNNSSFRQYSIEFCGGTHLDNTASAVGFVLVSEESSAT</sequence>
<evidence type="ECO:0000256" key="6">
    <source>
        <dbReference type="ARBA" id="ARBA00022723"/>
    </source>
</evidence>
<dbReference type="Gene3D" id="3.30.930.10">
    <property type="entry name" value="Bira Bifunctional Protein, Domain 2"/>
    <property type="match status" value="1"/>
</dbReference>
<evidence type="ECO:0000256" key="1">
    <source>
        <dbReference type="ARBA" id="ARBA00008429"/>
    </source>
</evidence>
<accession>A0AAW1T732</accession>
<evidence type="ECO:0000259" key="14">
    <source>
        <dbReference type="PROSITE" id="PS50860"/>
    </source>
</evidence>
<evidence type="ECO:0000256" key="9">
    <source>
        <dbReference type="ARBA" id="ARBA00022840"/>
    </source>
</evidence>
<dbReference type="SMART" id="SM00863">
    <property type="entry name" value="tRNA_SAD"/>
    <property type="match status" value="1"/>
</dbReference>
<dbReference type="SUPFAM" id="SSF50447">
    <property type="entry name" value="Translation proteins"/>
    <property type="match status" value="1"/>
</dbReference>
<evidence type="ECO:0000256" key="5">
    <source>
        <dbReference type="ARBA" id="ARBA00022598"/>
    </source>
</evidence>
<dbReference type="FunFam" id="3.30.980.10:FF:000004">
    <property type="entry name" value="Alanine--tRNA ligase, cytoplasmic"/>
    <property type="match status" value="1"/>
</dbReference>
<keyword evidence="11" id="KW-0648">Protein biosynthesis</keyword>
<dbReference type="InterPro" id="IPR023033">
    <property type="entry name" value="Ala_tRNA_ligase_euk/bac"/>
</dbReference>
<dbReference type="InterPro" id="IPR018162">
    <property type="entry name" value="Ala-tRNA-ligase_IIc_anticod-bd"/>
</dbReference>
<organism evidence="15 16">
    <name type="scientific">Apatococcus fuscideae</name>
    <dbReference type="NCBI Taxonomy" id="2026836"/>
    <lineage>
        <taxon>Eukaryota</taxon>
        <taxon>Viridiplantae</taxon>
        <taxon>Chlorophyta</taxon>
        <taxon>core chlorophytes</taxon>
        <taxon>Trebouxiophyceae</taxon>
        <taxon>Chlorellales</taxon>
        <taxon>Chlorellaceae</taxon>
        <taxon>Apatococcus</taxon>
    </lineage>
</organism>
<dbReference type="Pfam" id="PF01411">
    <property type="entry name" value="tRNA-synt_2c"/>
    <property type="match status" value="1"/>
</dbReference>
<dbReference type="Gene3D" id="2.40.30.130">
    <property type="match status" value="1"/>
</dbReference>
<evidence type="ECO:0000256" key="12">
    <source>
        <dbReference type="ARBA" id="ARBA00023146"/>
    </source>
</evidence>
<keyword evidence="8" id="KW-0862">Zinc</keyword>
<evidence type="ECO:0000313" key="16">
    <source>
        <dbReference type="Proteomes" id="UP001485043"/>
    </source>
</evidence>
<name>A0AAW1T732_9CHLO</name>
<dbReference type="EC" id="6.1.1.7" evidence="2"/>
<feature type="domain" description="Alanyl-transfer RNA synthetases family profile" evidence="14">
    <location>
        <begin position="170"/>
        <end position="906"/>
    </location>
</feature>
<evidence type="ECO:0000256" key="2">
    <source>
        <dbReference type="ARBA" id="ARBA00013168"/>
    </source>
</evidence>
<dbReference type="GO" id="GO:0005739">
    <property type="term" value="C:mitochondrion"/>
    <property type="evidence" value="ECO:0007669"/>
    <property type="project" value="TreeGrafter"/>
</dbReference>
<dbReference type="Proteomes" id="UP001485043">
    <property type="component" value="Unassembled WGS sequence"/>
</dbReference>
<dbReference type="PANTHER" id="PTHR11777:SF9">
    <property type="entry name" value="ALANINE--TRNA LIGASE, CYTOPLASMIC"/>
    <property type="match status" value="1"/>
</dbReference>
<protein>
    <recommendedName>
        <fullName evidence="3">Alanine--tRNA ligase</fullName>
        <ecNumber evidence="2">6.1.1.7</ecNumber>
    </recommendedName>
</protein>
<dbReference type="InterPro" id="IPR018163">
    <property type="entry name" value="Thr/Ala-tRNA-synth_IIc_edit"/>
</dbReference>
<keyword evidence="5" id="KW-0436">Ligase</keyword>
<dbReference type="InterPro" id="IPR050058">
    <property type="entry name" value="Ala-tRNA_ligase"/>
</dbReference>
<dbReference type="GO" id="GO:0004813">
    <property type="term" value="F:alanine-tRNA ligase activity"/>
    <property type="evidence" value="ECO:0007669"/>
    <property type="project" value="UniProtKB-EC"/>
</dbReference>
<dbReference type="SUPFAM" id="SSF55186">
    <property type="entry name" value="ThrRS/AlaRS common domain"/>
    <property type="match status" value="1"/>
</dbReference>
<keyword evidence="6" id="KW-0479">Metal-binding</keyword>
<gene>
    <name evidence="15" type="ORF">WJX84_012314</name>
</gene>
<dbReference type="NCBIfam" id="TIGR00344">
    <property type="entry name" value="alaS"/>
    <property type="match status" value="1"/>
</dbReference>
<evidence type="ECO:0000256" key="10">
    <source>
        <dbReference type="ARBA" id="ARBA00022884"/>
    </source>
</evidence>
<dbReference type="InterPro" id="IPR009000">
    <property type="entry name" value="Transl_B-barrel_sf"/>
</dbReference>
<dbReference type="PROSITE" id="PS50860">
    <property type="entry name" value="AA_TRNA_LIGASE_II_ALA"/>
    <property type="match status" value="1"/>
</dbReference>
<proteinExistence type="inferred from homology"/>
<keyword evidence="12" id="KW-0030">Aminoacyl-tRNA synthetase</keyword>
<dbReference type="SUPFAM" id="SSF101353">
    <property type="entry name" value="Putative anticodon-binding domain of alanyl-tRNA synthetase (AlaRS)"/>
    <property type="match status" value="1"/>
</dbReference>
<keyword evidence="4" id="KW-0820">tRNA-binding</keyword>
<dbReference type="Gene3D" id="3.30.980.10">
    <property type="entry name" value="Threonyl-trna Synthetase, Chain A, domain 2"/>
    <property type="match status" value="1"/>
</dbReference>
<comment type="similarity">
    <text evidence="1">Belongs to the class-II aminoacyl-tRNA synthetase family. Alax-L subfamily.</text>
</comment>
<dbReference type="FunFam" id="3.30.930.10:FF:000011">
    <property type="entry name" value="Alanine--tRNA ligase, cytoplasmic"/>
    <property type="match status" value="1"/>
</dbReference>
<dbReference type="InterPro" id="IPR012947">
    <property type="entry name" value="tRNA_SAD"/>
</dbReference>
<feature type="non-terminal residue" evidence="15">
    <location>
        <position position="906"/>
    </location>
</feature>
<dbReference type="InterPro" id="IPR002318">
    <property type="entry name" value="Ala-tRNA-lgiase_IIc"/>
</dbReference>
<dbReference type="PANTHER" id="PTHR11777">
    <property type="entry name" value="ALANYL-TRNA SYNTHETASE"/>
    <property type="match status" value="1"/>
</dbReference>
<dbReference type="GO" id="GO:0046872">
    <property type="term" value="F:metal ion binding"/>
    <property type="evidence" value="ECO:0007669"/>
    <property type="project" value="UniProtKB-KW"/>
</dbReference>
<dbReference type="InterPro" id="IPR018165">
    <property type="entry name" value="Ala-tRNA-synth_IIc_core"/>
</dbReference>
<dbReference type="GO" id="GO:0009507">
    <property type="term" value="C:chloroplast"/>
    <property type="evidence" value="ECO:0007669"/>
    <property type="project" value="TreeGrafter"/>
</dbReference>
<dbReference type="InterPro" id="IPR045864">
    <property type="entry name" value="aa-tRNA-synth_II/BPL/LPL"/>
</dbReference>
<reference evidence="15 16" key="1">
    <citation type="journal article" date="2024" name="Nat. Commun.">
        <title>Phylogenomics reveals the evolutionary origins of lichenization in chlorophyte algae.</title>
        <authorList>
            <person name="Puginier C."/>
            <person name="Libourel C."/>
            <person name="Otte J."/>
            <person name="Skaloud P."/>
            <person name="Haon M."/>
            <person name="Grisel S."/>
            <person name="Petersen M."/>
            <person name="Berrin J.G."/>
            <person name="Delaux P.M."/>
            <person name="Dal Grande F."/>
            <person name="Keller J."/>
        </authorList>
    </citation>
    <scope>NUCLEOTIDE SEQUENCE [LARGE SCALE GENOMIC DNA]</scope>
    <source>
        <strain evidence="15 16">SAG 2523</strain>
    </source>
</reference>
<dbReference type="GO" id="GO:0000049">
    <property type="term" value="F:tRNA binding"/>
    <property type="evidence" value="ECO:0007669"/>
    <property type="project" value="UniProtKB-KW"/>
</dbReference>
<keyword evidence="7" id="KW-0547">Nucleotide-binding</keyword>
<dbReference type="GO" id="GO:0002161">
    <property type="term" value="F:aminoacyl-tRNA deacylase activity"/>
    <property type="evidence" value="ECO:0007669"/>
    <property type="project" value="TreeGrafter"/>
</dbReference>
<keyword evidence="16" id="KW-1185">Reference proteome</keyword>
<dbReference type="SUPFAM" id="SSF55681">
    <property type="entry name" value="Class II aaRS and biotin synthetases"/>
    <property type="match status" value="1"/>
</dbReference>
<dbReference type="InterPro" id="IPR018164">
    <property type="entry name" value="Ala-tRNA-synth_IIc_N"/>
</dbReference>
<comment type="caution">
    <text evidence="15">The sequence shown here is derived from an EMBL/GenBank/DDBJ whole genome shotgun (WGS) entry which is preliminary data.</text>
</comment>
<evidence type="ECO:0000256" key="8">
    <source>
        <dbReference type="ARBA" id="ARBA00022833"/>
    </source>
</evidence>
<dbReference type="PRINTS" id="PR00980">
    <property type="entry name" value="TRNASYNTHALA"/>
</dbReference>
<comment type="catalytic activity">
    <reaction evidence="13">
        <text>tRNA(Ala) + L-alanine + ATP = L-alanyl-tRNA(Ala) + AMP + diphosphate</text>
        <dbReference type="Rhea" id="RHEA:12540"/>
        <dbReference type="Rhea" id="RHEA-COMP:9657"/>
        <dbReference type="Rhea" id="RHEA-COMP:9923"/>
        <dbReference type="ChEBI" id="CHEBI:30616"/>
        <dbReference type="ChEBI" id="CHEBI:33019"/>
        <dbReference type="ChEBI" id="CHEBI:57972"/>
        <dbReference type="ChEBI" id="CHEBI:78442"/>
        <dbReference type="ChEBI" id="CHEBI:78497"/>
        <dbReference type="ChEBI" id="CHEBI:456215"/>
        <dbReference type="EC" id="6.1.1.7"/>
    </reaction>
</comment>
<dbReference type="GO" id="GO:0005524">
    <property type="term" value="F:ATP binding"/>
    <property type="evidence" value="ECO:0007669"/>
    <property type="project" value="UniProtKB-KW"/>
</dbReference>
<evidence type="ECO:0000256" key="13">
    <source>
        <dbReference type="ARBA" id="ARBA00048300"/>
    </source>
</evidence>
<evidence type="ECO:0000313" key="15">
    <source>
        <dbReference type="EMBL" id="KAK9864654.1"/>
    </source>
</evidence>
<keyword evidence="9" id="KW-0067">ATP-binding</keyword>
<evidence type="ECO:0000256" key="4">
    <source>
        <dbReference type="ARBA" id="ARBA00022555"/>
    </source>
</evidence>
<evidence type="ECO:0000256" key="3">
    <source>
        <dbReference type="ARBA" id="ARBA00017959"/>
    </source>
</evidence>
<dbReference type="HAMAP" id="MF_00036_B">
    <property type="entry name" value="Ala_tRNA_synth_B"/>
    <property type="match status" value="1"/>
</dbReference>
<evidence type="ECO:0000256" key="7">
    <source>
        <dbReference type="ARBA" id="ARBA00022741"/>
    </source>
</evidence>